<feature type="binding site" evidence="9">
    <location>
        <position position="19"/>
    </location>
    <ligand>
        <name>FAD</name>
        <dbReference type="ChEBI" id="CHEBI:57692"/>
    </ligand>
</feature>
<evidence type="ECO:0000313" key="13">
    <source>
        <dbReference type="Proteomes" id="UP000682892"/>
    </source>
</evidence>
<dbReference type="InterPro" id="IPR036188">
    <property type="entry name" value="FAD/NAD-bd_sf"/>
</dbReference>
<dbReference type="AlphaFoldDB" id="A0A1S4EW55"/>
<comment type="subcellular location">
    <subcellularLocation>
        <location evidence="2">Mitochondrion outer membrane</location>
        <topology evidence="2">Single-pass type IV membrane protein</topology>
        <orientation evidence="2">Cytoplasmic side</orientation>
    </subcellularLocation>
</comment>
<evidence type="ECO:0000256" key="8">
    <source>
        <dbReference type="ARBA" id="ARBA00049430"/>
    </source>
</evidence>
<comment type="catalytic activity">
    <reaction evidence="6">
        <text>a secondary aliphatic amine + O2 + H2O = a primary amine + an aldehyde + H2O2</text>
        <dbReference type="Rhea" id="RHEA:26414"/>
        <dbReference type="ChEBI" id="CHEBI:15377"/>
        <dbReference type="ChEBI" id="CHEBI:15379"/>
        <dbReference type="ChEBI" id="CHEBI:16240"/>
        <dbReference type="ChEBI" id="CHEBI:17478"/>
        <dbReference type="ChEBI" id="CHEBI:58855"/>
        <dbReference type="ChEBI" id="CHEBI:65296"/>
        <dbReference type="EC" id="1.4.3.4"/>
    </reaction>
</comment>
<dbReference type="Gene3D" id="3.50.50.60">
    <property type="entry name" value="FAD/NAD(P)-binding domain"/>
    <property type="match status" value="1"/>
</dbReference>
<sequence length="487" mass="55366">MSNSEETIFDILIIGAGLSGLCAAKRIQDKCCSQVSFKLLEQSSKVGGQLDGFQSRWITGNHFHAIELCRELGCELCELAQMTENDQAEKKLRDVDPWQGMIFGPLAKIESDRLMTEIDSLSSTRFIIDDPLNMDTFLERKLLLDESRDFFRFLIKISCGFFPNELTVTDWLKFCRSMSSVRNVYEMLRVKGTHLVPLEGWSGLVEKLVRIVGEENIAHSCKVTRLELTAEEDCLVLVTDENGCIWKGRTAICAIPCDDLRRIDFAPSRPMFFRQPNSNANITHVSNFKVYYETSIWKDHGFSGNVFLPAYRIVCFERGQGLLEGSFFHMENVSEHEVRHAILHILSLNLKCHSLLNAVKFEARRQVLPFYFEVPPSFRRSVIFASSNASCWYRGFINGSIQGGVKAAVLALLEVRPQTINFKDVTDMQCIHFKYFQRHSGLERFWYSVNLSSVSRFVAVAATVAAAFTVLIGFTKNVIGISEFETE</sequence>
<organism evidence="12 13">
    <name type="scientific">Aedes aegypti</name>
    <name type="common">Yellowfever mosquito</name>
    <name type="synonym">Culex aegypti</name>
    <dbReference type="NCBI Taxonomy" id="7159"/>
    <lineage>
        <taxon>Eukaryota</taxon>
        <taxon>Metazoa</taxon>
        <taxon>Ecdysozoa</taxon>
        <taxon>Arthropoda</taxon>
        <taxon>Hexapoda</taxon>
        <taxon>Insecta</taxon>
        <taxon>Pterygota</taxon>
        <taxon>Neoptera</taxon>
        <taxon>Endopterygota</taxon>
        <taxon>Diptera</taxon>
        <taxon>Nematocera</taxon>
        <taxon>Culicoidea</taxon>
        <taxon>Culicidae</taxon>
        <taxon>Culicinae</taxon>
        <taxon>Aedini</taxon>
        <taxon>Aedes</taxon>
        <taxon>Stegomyia</taxon>
    </lineage>
</organism>
<feature type="binding site" evidence="9">
    <location>
        <position position="223"/>
    </location>
    <ligand>
        <name>FAD</name>
        <dbReference type="ChEBI" id="CHEBI:57692"/>
    </ligand>
</feature>
<evidence type="ECO:0000256" key="9">
    <source>
        <dbReference type="PIRSR" id="PIRSR601613-1"/>
    </source>
</evidence>
<dbReference type="OrthoDB" id="7777654at2759"/>
<evidence type="ECO:0000256" key="1">
    <source>
        <dbReference type="ARBA" id="ARBA00001974"/>
    </source>
</evidence>
<keyword evidence="10" id="KW-0274">FAD</keyword>
<evidence type="ECO:0000256" key="2">
    <source>
        <dbReference type="ARBA" id="ARBA00004362"/>
    </source>
</evidence>
<reference evidence="12" key="3">
    <citation type="submission" date="2012-09" db="EMBL/GenBank/DDBJ databases">
        <authorList>
            <consortium name="VectorBase"/>
        </authorList>
    </citation>
    <scope>NUCLEOTIDE SEQUENCE</scope>
    <source>
        <strain evidence="12">Liverpool</strain>
    </source>
</reference>
<name>A0A1S4EW55_AEDAE</name>
<gene>
    <name evidence="12" type="ORF">AaeL_AAEL000542</name>
</gene>
<evidence type="ECO:0000256" key="4">
    <source>
        <dbReference type="ARBA" id="ARBA00023002"/>
    </source>
</evidence>
<dbReference type="OMA" id="PIPFYFD"/>
<evidence type="ECO:0000256" key="6">
    <source>
        <dbReference type="ARBA" id="ARBA00048448"/>
    </source>
</evidence>
<dbReference type="SUPFAM" id="SSF51905">
    <property type="entry name" value="FAD/NAD(P)-binding domain"/>
    <property type="match status" value="1"/>
</dbReference>
<dbReference type="PRINTS" id="PR00757">
    <property type="entry name" value="AMINEOXDASEF"/>
</dbReference>
<comment type="catalytic activity">
    <reaction evidence="8">
        <text>N-acetylputrescine + O2 + H2O = 4-acetamidobutanal + H2O2 + NH4(+)</text>
        <dbReference type="Rhea" id="RHEA:70283"/>
        <dbReference type="ChEBI" id="CHEBI:7386"/>
        <dbReference type="ChEBI" id="CHEBI:15377"/>
        <dbReference type="ChEBI" id="CHEBI:15379"/>
        <dbReference type="ChEBI" id="CHEBI:16240"/>
        <dbReference type="ChEBI" id="CHEBI:28938"/>
        <dbReference type="ChEBI" id="CHEBI:58263"/>
    </reaction>
    <physiologicalReaction direction="left-to-right" evidence="8">
        <dbReference type="Rhea" id="RHEA:70284"/>
    </physiologicalReaction>
</comment>
<dbReference type="InterPro" id="IPR002937">
    <property type="entry name" value="Amino_oxidase"/>
</dbReference>
<dbReference type="KEGG" id="aag:5563688"/>
<keyword evidence="4 10" id="KW-0560">Oxidoreductase</keyword>
<evidence type="ECO:0000256" key="5">
    <source>
        <dbReference type="ARBA" id="ARBA00045409"/>
    </source>
</evidence>
<comment type="catalytic activity">
    <reaction evidence="7">
        <text>benzylamine + O2 + H2O = benzaldehyde + H2O2 + NH4(+)</text>
        <dbReference type="Rhea" id="RHEA:59424"/>
        <dbReference type="ChEBI" id="CHEBI:15377"/>
        <dbReference type="ChEBI" id="CHEBI:15379"/>
        <dbReference type="ChEBI" id="CHEBI:16240"/>
        <dbReference type="ChEBI" id="CHEBI:17169"/>
        <dbReference type="ChEBI" id="CHEBI:28938"/>
        <dbReference type="ChEBI" id="CHEBI:225238"/>
    </reaction>
    <physiologicalReaction direction="left-to-right" evidence="7">
        <dbReference type="Rhea" id="RHEA:59425"/>
    </physiologicalReaction>
</comment>
<evidence type="ECO:0000313" key="12">
    <source>
        <dbReference type="EMBL" id="EAT48409.1"/>
    </source>
</evidence>
<reference evidence="12" key="1">
    <citation type="submission" date="2005-10" db="EMBL/GenBank/DDBJ databases">
        <authorList>
            <person name="Loftus B.J."/>
            <person name="Nene V.M."/>
            <person name="Hannick L.I."/>
            <person name="Bidwell S."/>
            <person name="Haas B."/>
            <person name="Amedeo P."/>
            <person name="Orvis J."/>
            <person name="Wortman J.R."/>
            <person name="White O.R."/>
            <person name="Salzberg S."/>
            <person name="Shumway M."/>
            <person name="Koo H."/>
            <person name="Zhao Y."/>
            <person name="Holmes M."/>
            <person name="Miller J."/>
            <person name="Schatz M."/>
            <person name="Pop M."/>
            <person name="Pai G."/>
            <person name="Utterback T."/>
            <person name="Rogers Y.-H."/>
            <person name="Kravitz S."/>
            <person name="Fraser C.M."/>
        </authorList>
    </citation>
    <scope>NUCLEOTIDE SEQUENCE</scope>
    <source>
        <strain evidence="12">Liverpool</strain>
    </source>
</reference>
<dbReference type="PANTHER" id="PTHR43563">
    <property type="entry name" value="AMINE OXIDASE"/>
    <property type="match status" value="1"/>
</dbReference>
<keyword evidence="10" id="KW-0285">Flavoprotein</keyword>
<dbReference type="GO" id="GO:0005741">
    <property type="term" value="C:mitochondrial outer membrane"/>
    <property type="evidence" value="ECO:0007669"/>
    <property type="project" value="UniProtKB-SubCell"/>
</dbReference>
<evidence type="ECO:0000256" key="7">
    <source>
        <dbReference type="ARBA" id="ARBA00049354"/>
    </source>
</evidence>
<dbReference type="Pfam" id="PF01593">
    <property type="entry name" value="Amino_oxidase"/>
    <property type="match status" value="1"/>
</dbReference>
<feature type="domain" description="Amine oxidase" evidence="11">
    <location>
        <begin position="18"/>
        <end position="315"/>
    </location>
</feature>
<comment type="similarity">
    <text evidence="3 10">Belongs to the flavin monoamine oxidase family.</text>
</comment>
<proteinExistence type="inferred from homology"/>
<dbReference type="Proteomes" id="UP000682892">
    <property type="component" value="Unassembled WGS sequence"/>
</dbReference>
<dbReference type="EC" id="1.4.3.-" evidence="10"/>
<dbReference type="GO" id="GO:0008131">
    <property type="term" value="F:primary methylamine oxidase activity"/>
    <property type="evidence" value="ECO:0007669"/>
    <property type="project" value="UniProtKB-ARBA"/>
</dbReference>
<comment type="cofactor">
    <cofactor evidence="1 10">
        <name>FAD</name>
        <dbReference type="ChEBI" id="CHEBI:57692"/>
    </cofactor>
</comment>
<dbReference type="EMBL" id="CH477195">
    <property type="protein sequence ID" value="EAT48409.1"/>
    <property type="molecule type" value="Genomic_DNA"/>
</dbReference>
<dbReference type="GO" id="GO:0097621">
    <property type="term" value="F:monoamine oxidase activity"/>
    <property type="evidence" value="ECO:0007669"/>
    <property type="project" value="UniProtKB-EC"/>
</dbReference>
<accession>A0A1S4EW55</accession>
<reference evidence="12" key="2">
    <citation type="journal article" date="2007" name="Science">
        <title>Genome sequence of Aedes aegypti, a major arbovirus vector.</title>
        <authorList>
            <person name="Nene V."/>
            <person name="Wortman J.R."/>
            <person name="Lawson D."/>
            <person name="Haas B."/>
            <person name="Kodira C."/>
            <person name="Tu Z.J."/>
            <person name="Loftus B."/>
            <person name="Xi Z."/>
            <person name="Megy K."/>
            <person name="Grabherr M."/>
            <person name="Ren Q."/>
            <person name="Zdobnov E.M."/>
            <person name="Lobo N.F."/>
            <person name="Campbell K.S."/>
            <person name="Brown S.E."/>
            <person name="Bonaldo M.F."/>
            <person name="Zhu J."/>
            <person name="Sinkins S.P."/>
            <person name="Hogenkamp D.G."/>
            <person name="Amedeo P."/>
            <person name="Arensburger P."/>
            <person name="Atkinson P.W."/>
            <person name="Bidwell S."/>
            <person name="Biedler J."/>
            <person name="Birney E."/>
            <person name="Bruggner R.V."/>
            <person name="Costas J."/>
            <person name="Coy M.R."/>
            <person name="Crabtree J."/>
            <person name="Crawford M."/>
            <person name="Debruyn B."/>
            <person name="Decaprio D."/>
            <person name="Eiglmeier K."/>
            <person name="Eisenstadt E."/>
            <person name="El-Dorry H."/>
            <person name="Gelbart W.M."/>
            <person name="Gomes S.L."/>
            <person name="Hammond M."/>
            <person name="Hannick L.I."/>
            <person name="Hogan J.R."/>
            <person name="Holmes M.H."/>
            <person name="Jaffe D."/>
            <person name="Johnston J.S."/>
            <person name="Kennedy R.C."/>
            <person name="Koo H."/>
            <person name="Kravitz S."/>
            <person name="Kriventseva E.V."/>
            <person name="Kulp D."/>
            <person name="Labutti K."/>
            <person name="Lee E."/>
            <person name="Li S."/>
            <person name="Lovin D.D."/>
            <person name="Mao C."/>
            <person name="Mauceli E."/>
            <person name="Menck C.F."/>
            <person name="Miller J.R."/>
            <person name="Montgomery P."/>
            <person name="Mori A."/>
            <person name="Nascimento A.L."/>
            <person name="Naveira H.F."/>
            <person name="Nusbaum C."/>
            <person name="O'leary S."/>
            <person name="Orvis J."/>
            <person name="Pertea M."/>
            <person name="Quesneville H."/>
            <person name="Reidenbach K.R."/>
            <person name="Rogers Y.H."/>
            <person name="Roth C.W."/>
            <person name="Schneider J.R."/>
            <person name="Schatz M."/>
            <person name="Shumway M."/>
            <person name="Stanke M."/>
            <person name="Stinson E.O."/>
            <person name="Tubio J.M."/>
            <person name="Vanzee J.P."/>
            <person name="Verjovski-Almeida S."/>
            <person name="Werner D."/>
            <person name="White O."/>
            <person name="Wyder S."/>
            <person name="Zeng Q."/>
            <person name="Zhao Q."/>
            <person name="Zhao Y."/>
            <person name="Hill C.A."/>
            <person name="Raikhel A.S."/>
            <person name="Soares M.B."/>
            <person name="Knudson D.L."/>
            <person name="Lee N.H."/>
            <person name="Galagan J."/>
            <person name="Salzberg S.L."/>
            <person name="Paulsen I.T."/>
            <person name="Dimopoulos G."/>
            <person name="Collins F.H."/>
            <person name="Birren B."/>
            <person name="Fraser-Liggett C.M."/>
            <person name="Severson D.W."/>
        </authorList>
    </citation>
    <scope>NUCLEOTIDE SEQUENCE [LARGE SCALE GENOMIC DNA]</scope>
    <source>
        <strain evidence="12">Liverpool</strain>
    </source>
</reference>
<evidence type="ECO:0000259" key="11">
    <source>
        <dbReference type="Pfam" id="PF01593"/>
    </source>
</evidence>
<dbReference type="InterPro" id="IPR001613">
    <property type="entry name" value="Flavin_amine_oxidase"/>
</dbReference>
<protein>
    <recommendedName>
        <fullName evidence="10">Amine oxidase</fullName>
        <ecNumber evidence="10">1.4.3.-</ecNumber>
    </recommendedName>
</protein>
<dbReference type="PANTHER" id="PTHR43563:SF1">
    <property type="entry name" value="AMINE OXIDASE [FLAVIN-CONTAINING] B"/>
    <property type="match status" value="1"/>
</dbReference>
<dbReference type="CTD" id="42892"/>
<comment type="function">
    <text evidence="5">Catalyzes the oxidative deamination of primary and some secondary amines such as neurotransmitters, and exogenous amines including the tertiary amine, neurotoxin 1-methyl-4-phenyl-1,2,3,6-tetrahydropyridine (MPTP), with concomitant reduction of oxygen to hydrogen peroxide and participates in the metabolism of neuroactive and vasoactive amines in the central nervous system and peripheral tissues. Preferentially degrades benzylamine and phenylethylamine.</text>
</comment>
<dbReference type="InterPro" id="IPR050703">
    <property type="entry name" value="Flavin_MAO"/>
</dbReference>
<evidence type="ECO:0000256" key="10">
    <source>
        <dbReference type="RuleBase" id="RU362067"/>
    </source>
</evidence>
<evidence type="ECO:0000256" key="3">
    <source>
        <dbReference type="ARBA" id="ARBA00005995"/>
    </source>
</evidence>